<dbReference type="SMART" id="SM00220">
    <property type="entry name" value="S_TKc"/>
    <property type="match status" value="1"/>
</dbReference>
<evidence type="ECO:0000256" key="6">
    <source>
        <dbReference type="PROSITE-ProRule" id="PRU00023"/>
    </source>
</evidence>
<evidence type="ECO:0000256" key="2">
    <source>
        <dbReference type="ARBA" id="ARBA00022679"/>
    </source>
</evidence>
<evidence type="ECO:0000256" key="1">
    <source>
        <dbReference type="ARBA" id="ARBA00005843"/>
    </source>
</evidence>
<dbReference type="OrthoDB" id="4062651at2759"/>
<dbReference type="PANTHER" id="PTHR44329">
    <property type="entry name" value="SERINE/THREONINE-PROTEIN KINASE TNNI3K-RELATED"/>
    <property type="match status" value="1"/>
</dbReference>
<name>A0A836BPS9_9CHLO</name>
<evidence type="ECO:0000313" key="10">
    <source>
        <dbReference type="Proteomes" id="UP000612055"/>
    </source>
</evidence>
<sequence>MEAGAPKSGSAPPASPLKLASTGWAPAHLAACAGSAPALRSLHRARPDSIAVPAGEQAGAFSGWTPLHCAVACGEAAAVGALLDLGASLGSPTDPAVPIRLATSRDAWLGVWQKREQLPRFPDGAVPREDGLRDMDAALCSFARVAEAWREALARHGLTAAAEAAGMRPWDFVVGWAELERVTRVATGGLGQVSSARYRGMKVAVKNLHQPDNAVLQQEFAIMRSLPYNERITQVVGTTTNPHTRETCIVMAWYPLDLQRLFLQEAERLKGARQLTPLKRLRVALELAEGLLFLHSHKPEPIVHRDVKPDNVLLTDNLHVRITDFGISKSKVPEGIQSEQVRGSPLWMAPELTKYGPDRRYGTEVDVYGWGVIFCQLVSCKDHKIYELLDKDLVHLGEGRPPWNKQLEGLLLTTPEQLEQLPGCLLRKLESGGLLEYLSPLLRDDAYDLARDCLALRPEDRPAMATVVKRLRTMVARQEEEERPAAPLRRQVWAALLTPAMPARGRVRNYCSAPPLLRMENPSQVPSPPPLLLPPPPPPLGLPRPSPFGTGP</sequence>
<dbReference type="Gene3D" id="1.10.510.10">
    <property type="entry name" value="Transferase(Phosphotransferase) domain 1"/>
    <property type="match status" value="1"/>
</dbReference>
<keyword evidence="2" id="KW-0808">Transferase</keyword>
<dbReference type="PROSITE" id="PS50088">
    <property type="entry name" value="ANK_REPEAT"/>
    <property type="match status" value="1"/>
</dbReference>
<dbReference type="InterPro" id="IPR051681">
    <property type="entry name" value="Ser/Thr_Kinases-Pseudokinases"/>
</dbReference>
<dbReference type="SUPFAM" id="SSF56112">
    <property type="entry name" value="Protein kinase-like (PK-like)"/>
    <property type="match status" value="1"/>
</dbReference>
<keyword evidence="10" id="KW-1185">Reference proteome</keyword>
<accession>A0A836BPS9</accession>
<feature type="region of interest" description="Disordered" evidence="7">
    <location>
        <begin position="518"/>
        <end position="552"/>
    </location>
</feature>
<dbReference type="GO" id="GO:0005524">
    <property type="term" value="F:ATP binding"/>
    <property type="evidence" value="ECO:0007669"/>
    <property type="project" value="UniProtKB-KW"/>
</dbReference>
<feature type="repeat" description="ANK" evidence="6">
    <location>
        <begin position="62"/>
        <end position="94"/>
    </location>
</feature>
<dbReference type="AlphaFoldDB" id="A0A836BPS9"/>
<evidence type="ECO:0000256" key="3">
    <source>
        <dbReference type="ARBA" id="ARBA00022741"/>
    </source>
</evidence>
<dbReference type="PROSITE" id="PS50011">
    <property type="entry name" value="PROTEIN_KINASE_DOM"/>
    <property type="match status" value="1"/>
</dbReference>
<evidence type="ECO:0000259" key="8">
    <source>
        <dbReference type="PROSITE" id="PS50011"/>
    </source>
</evidence>
<keyword evidence="4" id="KW-0418">Kinase</keyword>
<gene>
    <name evidence="9" type="ORF">HYH03_016834</name>
</gene>
<dbReference type="InterPro" id="IPR002110">
    <property type="entry name" value="Ankyrin_rpt"/>
</dbReference>
<dbReference type="EMBL" id="JAEHOE010000151">
    <property type="protein sequence ID" value="KAG2484420.1"/>
    <property type="molecule type" value="Genomic_DNA"/>
</dbReference>
<dbReference type="SUPFAM" id="SSF48403">
    <property type="entry name" value="Ankyrin repeat"/>
    <property type="match status" value="1"/>
</dbReference>
<dbReference type="Pfam" id="PF00023">
    <property type="entry name" value="Ank"/>
    <property type="match status" value="1"/>
</dbReference>
<organism evidence="9 10">
    <name type="scientific">Edaphochlamys debaryana</name>
    <dbReference type="NCBI Taxonomy" id="47281"/>
    <lineage>
        <taxon>Eukaryota</taxon>
        <taxon>Viridiplantae</taxon>
        <taxon>Chlorophyta</taxon>
        <taxon>core chlorophytes</taxon>
        <taxon>Chlorophyceae</taxon>
        <taxon>CS clade</taxon>
        <taxon>Chlamydomonadales</taxon>
        <taxon>Chlamydomonadales incertae sedis</taxon>
        <taxon>Edaphochlamys</taxon>
    </lineage>
</organism>
<dbReference type="SMART" id="SM00248">
    <property type="entry name" value="ANK"/>
    <property type="match status" value="2"/>
</dbReference>
<dbReference type="InterPro" id="IPR008271">
    <property type="entry name" value="Ser/Thr_kinase_AS"/>
</dbReference>
<keyword evidence="5" id="KW-0067">ATP-binding</keyword>
<comment type="similarity">
    <text evidence="1">Belongs to the protein kinase superfamily. TKL Ser/Thr protein kinase family.</text>
</comment>
<dbReference type="Gene3D" id="3.30.200.20">
    <property type="entry name" value="Phosphorylase Kinase, domain 1"/>
    <property type="match status" value="1"/>
</dbReference>
<dbReference type="InterPro" id="IPR000719">
    <property type="entry name" value="Prot_kinase_dom"/>
</dbReference>
<proteinExistence type="inferred from homology"/>
<feature type="domain" description="Protein kinase" evidence="8">
    <location>
        <begin position="179"/>
        <end position="475"/>
    </location>
</feature>
<evidence type="ECO:0000313" key="9">
    <source>
        <dbReference type="EMBL" id="KAG2484420.1"/>
    </source>
</evidence>
<evidence type="ECO:0000256" key="5">
    <source>
        <dbReference type="ARBA" id="ARBA00022840"/>
    </source>
</evidence>
<dbReference type="InterPro" id="IPR036770">
    <property type="entry name" value="Ankyrin_rpt-contain_sf"/>
</dbReference>
<protein>
    <recommendedName>
        <fullName evidence="8">Protein kinase domain-containing protein</fullName>
    </recommendedName>
</protein>
<keyword evidence="3" id="KW-0547">Nucleotide-binding</keyword>
<dbReference type="PROSITE" id="PS50297">
    <property type="entry name" value="ANK_REP_REGION"/>
    <property type="match status" value="1"/>
</dbReference>
<dbReference type="Proteomes" id="UP000612055">
    <property type="component" value="Unassembled WGS sequence"/>
</dbReference>
<evidence type="ECO:0000256" key="7">
    <source>
        <dbReference type="SAM" id="MobiDB-lite"/>
    </source>
</evidence>
<keyword evidence="6" id="KW-0040">ANK repeat</keyword>
<dbReference type="PROSITE" id="PS00108">
    <property type="entry name" value="PROTEIN_KINASE_ST"/>
    <property type="match status" value="1"/>
</dbReference>
<dbReference type="Pfam" id="PF00069">
    <property type="entry name" value="Pkinase"/>
    <property type="match status" value="1"/>
</dbReference>
<feature type="compositionally biased region" description="Pro residues" evidence="7">
    <location>
        <begin position="525"/>
        <end position="546"/>
    </location>
</feature>
<reference evidence="9" key="1">
    <citation type="journal article" date="2020" name="bioRxiv">
        <title>Comparative genomics of Chlamydomonas.</title>
        <authorList>
            <person name="Craig R.J."/>
            <person name="Hasan A.R."/>
            <person name="Ness R.W."/>
            <person name="Keightley P.D."/>
        </authorList>
    </citation>
    <scope>NUCLEOTIDE SEQUENCE</scope>
    <source>
        <strain evidence="9">CCAP 11/70</strain>
    </source>
</reference>
<dbReference type="PANTHER" id="PTHR44329:SF288">
    <property type="entry name" value="MITOGEN-ACTIVATED PROTEIN KINASE KINASE KINASE 20"/>
    <property type="match status" value="1"/>
</dbReference>
<comment type="caution">
    <text evidence="9">The sequence shown here is derived from an EMBL/GenBank/DDBJ whole genome shotgun (WGS) entry which is preliminary data.</text>
</comment>
<dbReference type="Gene3D" id="1.25.40.20">
    <property type="entry name" value="Ankyrin repeat-containing domain"/>
    <property type="match status" value="1"/>
</dbReference>
<dbReference type="GO" id="GO:0004674">
    <property type="term" value="F:protein serine/threonine kinase activity"/>
    <property type="evidence" value="ECO:0007669"/>
    <property type="project" value="TreeGrafter"/>
</dbReference>
<evidence type="ECO:0000256" key="4">
    <source>
        <dbReference type="ARBA" id="ARBA00022777"/>
    </source>
</evidence>
<dbReference type="InterPro" id="IPR011009">
    <property type="entry name" value="Kinase-like_dom_sf"/>
</dbReference>